<feature type="domain" description="Phage tail base-plate attachment protein C-terminal insertion" evidence="2">
    <location>
        <begin position="215"/>
        <end position="277"/>
    </location>
</feature>
<feature type="domain" description="Phage tail base-plate attachment protein N0" evidence="3">
    <location>
        <begin position="100"/>
        <end position="182"/>
    </location>
</feature>
<dbReference type="Pfam" id="PF20953">
    <property type="entry name" value="Caud_bapl16_3rd"/>
    <property type="match status" value="1"/>
</dbReference>
<dbReference type="InterPro" id="IPR048784">
    <property type="entry name" value="Caud_bapl16_2nd"/>
</dbReference>
<dbReference type="EMBL" id="WITJ01000026">
    <property type="protein sequence ID" value="MQW40638.1"/>
    <property type="molecule type" value="Genomic_DNA"/>
</dbReference>
<gene>
    <name evidence="5" type="ORF">GHI93_12005</name>
</gene>
<dbReference type="InterPro" id="IPR048782">
    <property type="entry name" value="Caud_bapl16_4th"/>
</dbReference>
<evidence type="ECO:0000313" key="6">
    <source>
        <dbReference type="Proteomes" id="UP000439550"/>
    </source>
</evidence>
<dbReference type="InterPro" id="IPR048783">
    <property type="entry name" value="Caud_bapl16_3rd"/>
</dbReference>
<name>A0A7X1ZAA3_9LACT</name>
<evidence type="ECO:0000259" key="3">
    <source>
        <dbReference type="Pfam" id="PF20954"/>
    </source>
</evidence>
<dbReference type="RefSeq" id="WP_153497254.1">
    <property type="nucleotide sequence ID" value="NZ_CBCRWP010000028.1"/>
</dbReference>
<feature type="domain" description="Phage tail base-plate attachment protein N-terminal barrel" evidence="1">
    <location>
        <begin position="1"/>
        <end position="97"/>
    </location>
</feature>
<evidence type="ECO:0000313" key="5">
    <source>
        <dbReference type="EMBL" id="MQW40638.1"/>
    </source>
</evidence>
<dbReference type="InterPro" id="IPR043073">
    <property type="entry name" value="Gp16_domD4"/>
</dbReference>
<sequence length="349" mass="40021">MLEFNLYENFNPNLNLPWKQKVPKTRGTIMNYELWQTGYKFTSTGVLSVTANVGDVVEILINSDYSYATVDYKSEKVNLSLLFVVIDIDDSNKATLKNYFWAMVDGVDVPTSILSQSSLNILKLILNQKTTALVTDGIIVNESELSKVFPYNRKSETDSAENILKDMFRFLKKQPITIFKNNKIQTLLVSQSWNRAEIKTRIDEKQNIAIENEVITDRSNYNFLNAYVKKDDGTYPTSPISYTISDTNVLINMDNYSGDGTDLPDRRLIKTGFFDKQPTDEEIKFQISKDTTVANLYFNQNYLLPLYTNDLVNVYYQGLSYRGYISDRCFVESDNGVTNERLLFVQGVS</sequence>
<dbReference type="InterPro" id="IPR031861">
    <property type="entry name" value="Caud_bapl16_1st"/>
</dbReference>
<dbReference type="Gene3D" id="2.30.300.20">
    <property type="match status" value="1"/>
</dbReference>
<comment type="caution">
    <text evidence="5">The sequence shown here is derived from an EMBL/GenBank/DDBJ whole genome shotgun (WGS) entry which is preliminary data.</text>
</comment>
<proteinExistence type="predicted"/>
<dbReference type="Gene3D" id="3.55.50.50">
    <property type="entry name" value="Baseplate protein Gp16, domain 2"/>
    <property type="match status" value="1"/>
</dbReference>
<reference evidence="5 6" key="1">
    <citation type="submission" date="2019-10" db="EMBL/GenBank/DDBJ databases">
        <authorList>
            <person name="Dong K."/>
        </authorList>
    </citation>
    <scope>NUCLEOTIDE SEQUENCE [LARGE SCALE GENOMIC DNA]</scope>
    <source>
        <strain evidence="5 6">DSM 28960</strain>
    </source>
</reference>
<accession>A0A7X1ZAA3</accession>
<dbReference type="InterPro" id="IPR043075">
    <property type="entry name" value="Gp16_dom1_2"/>
</dbReference>
<dbReference type="Pfam" id="PF16792">
    <property type="entry name" value="Caud_bapl16_1st"/>
    <property type="match status" value="1"/>
</dbReference>
<keyword evidence="6" id="KW-1185">Reference proteome</keyword>
<dbReference type="Pfam" id="PF20955">
    <property type="entry name" value="Caud_bapl16_4th"/>
    <property type="match status" value="1"/>
</dbReference>
<evidence type="ECO:0000259" key="2">
    <source>
        <dbReference type="Pfam" id="PF20953"/>
    </source>
</evidence>
<dbReference type="Pfam" id="PF20954">
    <property type="entry name" value="Caud_bapl16_2nd"/>
    <property type="match status" value="1"/>
</dbReference>
<evidence type="ECO:0000259" key="1">
    <source>
        <dbReference type="Pfam" id="PF16792"/>
    </source>
</evidence>
<dbReference type="Gene3D" id="3.30.1920.20">
    <property type="match status" value="1"/>
</dbReference>
<organism evidence="5 6">
    <name type="scientific">Lactococcus hircilactis</name>
    <dbReference type="NCBI Taxonomy" id="1494462"/>
    <lineage>
        <taxon>Bacteria</taxon>
        <taxon>Bacillati</taxon>
        <taxon>Bacillota</taxon>
        <taxon>Bacilli</taxon>
        <taxon>Lactobacillales</taxon>
        <taxon>Streptococcaceae</taxon>
        <taxon>Lactococcus</taxon>
    </lineage>
</organism>
<dbReference type="OrthoDB" id="8477092at2"/>
<evidence type="ECO:0000259" key="4">
    <source>
        <dbReference type="Pfam" id="PF20955"/>
    </source>
</evidence>
<protein>
    <submittedName>
        <fullName evidence="5">Uncharacterized protein</fullName>
    </submittedName>
</protein>
<feature type="domain" description="Phage tail base-plate attachment protein C-terminal barrel" evidence="4">
    <location>
        <begin position="198"/>
        <end position="346"/>
    </location>
</feature>
<dbReference type="AlphaFoldDB" id="A0A7X1ZAA3"/>
<dbReference type="Proteomes" id="UP000439550">
    <property type="component" value="Unassembled WGS sequence"/>
</dbReference>